<dbReference type="AlphaFoldDB" id="A0A224XQG8"/>
<feature type="signal peptide" evidence="1">
    <location>
        <begin position="1"/>
        <end position="25"/>
    </location>
</feature>
<name>A0A224XQG8_9HEMI</name>
<evidence type="ECO:0000256" key="1">
    <source>
        <dbReference type="SAM" id="SignalP"/>
    </source>
</evidence>
<reference evidence="2" key="1">
    <citation type="journal article" date="2018" name="PLoS Negl. Trop. Dis.">
        <title>An insight into the salivary gland and fat body transcriptome of Panstrongylus lignarius (Hemiptera: Heteroptera), the main vector of Chagas disease in Peru.</title>
        <authorList>
            <person name="Nevoa J.C."/>
            <person name="Mendes M.T."/>
            <person name="da Silva M.V."/>
            <person name="Soares S.C."/>
            <person name="Oliveira C.J.F."/>
            <person name="Ribeiro J.M.C."/>
        </authorList>
    </citation>
    <scope>NUCLEOTIDE SEQUENCE</scope>
</reference>
<proteinExistence type="predicted"/>
<keyword evidence="1" id="KW-0732">Signal</keyword>
<evidence type="ECO:0008006" key="3">
    <source>
        <dbReference type="Google" id="ProtNLM"/>
    </source>
</evidence>
<organism evidence="2">
    <name type="scientific">Panstrongylus lignarius</name>
    <dbReference type="NCBI Taxonomy" id="156445"/>
    <lineage>
        <taxon>Eukaryota</taxon>
        <taxon>Metazoa</taxon>
        <taxon>Ecdysozoa</taxon>
        <taxon>Arthropoda</taxon>
        <taxon>Hexapoda</taxon>
        <taxon>Insecta</taxon>
        <taxon>Pterygota</taxon>
        <taxon>Neoptera</taxon>
        <taxon>Paraneoptera</taxon>
        <taxon>Hemiptera</taxon>
        <taxon>Heteroptera</taxon>
        <taxon>Panheteroptera</taxon>
        <taxon>Cimicomorpha</taxon>
        <taxon>Reduviidae</taxon>
        <taxon>Triatominae</taxon>
        <taxon>Panstrongylus</taxon>
    </lineage>
</organism>
<protein>
    <recommendedName>
        <fullName evidence="3">Secreted protein</fullName>
    </recommendedName>
</protein>
<feature type="chain" id="PRO_5012217485" description="Secreted protein" evidence="1">
    <location>
        <begin position="26"/>
        <end position="104"/>
    </location>
</feature>
<evidence type="ECO:0000313" key="2">
    <source>
        <dbReference type="EMBL" id="JAW14746.1"/>
    </source>
</evidence>
<accession>A0A224XQG8</accession>
<dbReference type="EMBL" id="GFTR01001680">
    <property type="protein sequence ID" value="JAW14746.1"/>
    <property type="molecule type" value="Transcribed_RNA"/>
</dbReference>
<sequence>MICSSSCHFIFSSCLLSSFCINSAASPTSLRLTNSAVSSSVQLPASFNIFTFSRKSSIIISPFSPLHSFSFLAPGSSRFAPNLISKNSFLRVTISRWKSVSNFC</sequence>